<dbReference type="PANTHER" id="PTHR10309">
    <property type="entry name" value="MANNOSE-6-PHOSPHATE ISOMERASE"/>
    <property type="match status" value="1"/>
</dbReference>
<dbReference type="EMBL" id="BJVQ01000002">
    <property type="protein sequence ID" value="GEL45156.1"/>
    <property type="molecule type" value="Genomic_DNA"/>
</dbReference>
<dbReference type="EMBL" id="JACHDN010000001">
    <property type="protein sequence ID" value="MBB5474049.1"/>
    <property type="molecule type" value="Genomic_DNA"/>
</dbReference>
<feature type="binding site" evidence="8">
    <location>
        <position position="261"/>
    </location>
    <ligand>
        <name>Zn(2+)</name>
        <dbReference type="ChEBI" id="CHEBI:29105"/>
    </ligand>
</feature>
<comment type="caution">
    <text evidence="10">The sequence shown here is derived from an EMBL/GenBank/DDBJ whole genome shotgun (WGS) entry which is preliminary data.</text>
</comment>
<keyword evidence="6 10" id="KW-0413">Isomerase</keyword>
<organism evidence="10 12">
    <name type="scientific">Cellulomonas hominis</name>
    <dbReference type="NCBI Taxonomy" id="156981"/>
    <lineage>
        <taxon>Bacteria</taxon>
        <taxon>Bacillati</taxon>
        <taxon>Actinomycetota</taxon>
        <taxon>Actinomycetes</taxon>
        <taxon>Micrococcales</taxon>
        <taxon>Cellulomonadaceae</taxon>
        <taxon>Cellulomonas</taxon>
    </lineage>
</organism>
<feature type="binding site" evidence="8">
    <location>
        <position position="96"/>
    </location>
    <ligand>
        <name>Zn(2+)</name>
        <dbReference type="ChEBI" id="CHEBI:29105"/>
    </ligand>
</feature>
<dbReference type="PANTHER" id="PTHR10309:SF0">
    <property type="entry name" value="MANNOSE-6-PHOSPHATE ISOMERASE"/>
    <property type="match status" value="1"/>
</dbReference>
<dbReference type="SUPFAM" id="SSF51182">
    <property type="entry name" value="RmlC-like cupins"/>
    <property type="match status" value="1"/>
</dbReference>
<dbReference type="Gene3D" id="1.10.441.10">
    <property type="entry name" value="Phosphomannose Isomerase, domain 2"/>
    <property type="match status" value="1"/>
</dbReference>
<evidence type="ECO:0000313" key="12">
    <source>
        <dbReference type="Proteomes" id="UP000321723"/>
    </source>
</evidence>
<comment type="cofactor">
    <cofactor evidence="8">
        <name>Zn(2+)</name>
        <dbReference type="ChEBI" id="CHEBI:29105"/>
    </cofactor>
    <text evidence="8">Binds 1 zinc ion per subunit.</text>
</comment>
<dbReference type="AlphaFoldDB" id="A0A511F7A0"/>
<feature type="binding site" evidence="8">
    <location>
        <position position="131"/>
    </location>
    <ligand>
        <name>Zn(2+)</name>
        <dbReference type="ChEBI" id="CHEBI:29105"/>
    </ligand>
</feature>
<feature type="domain" description="Phosphomannose isomerase type I catalytic" evidence="9">
    <location>
        <begin position="1"/>
        <end position="146"/>
    </location>
</feature>
<evidence type="ECO:0000256" key="1">
    <source>
        <dbReference type="ARBA" id="ARBA00000757"/>
    </source>
</evidence>
<dbReference type="CDD" id="cd07011">
    <property type="entry name" value="cupin_PMI_type_I_N"/>
    <property type="match status" value="1"/>
</dbReference>
<evidence type="ECO:0000256" key="4">
    <source>
        <dbReference type="ARBA" id="ARBA00022723"/>
    </source>
</evidence>
<dbReference type="GO" id="GO:0005975">
    <property type="term" value="P:carbohydrate metabolic process"/>
    <property type="evidence" value="ECO:0007669"/>
    <property type="project" value="InterPro"/>
</dbReference>
<dbReference type="Proteomes" id="UP000564629">
    <property type="component" value="Unassembled WGS sequence"/>
</dbReference>
<evidence type="ECO:0000259" key="9">
    <source>
        <dbReference type="Pfam" id="PF20511"/>
    </source>
</evidence>
<name>A0A511F7A0_9CELL</name>
<dbReference type="InterPro" id="IPR011051">
    <property type="entry name" value="RmlC_Cupin_sf"/>
</dbReference>
<evidence type="ECO:0000256" key="6">
    <source>
        <dbReference type="ARBA" id="ARBA00023235"/>
    </source>
</evidence>
<dbReference type="Proteomes" id="UP000321723">
    <property type="component" value="Unassembled WGS sequence"/>
</dbReference>
<dbReference type="PRINTS" id="PR00714">
    <property type="entry name" value="MAN6PISMRASE"/>
</dbReference>
<protein>
    <recommendedName>
        <fullName evidence="3">mannose-6-phosphate isomerase</fullName>
        <ecNumber evidence="3">5.3.1.8</ecNumber>
    </recommendedName>
</protein>
<dbReference type="NCBIfam" id="TIGR00218">
    <property type="entry name" value="manA"/>
    <property type="match status" value="1"/>
</dbReference>
<evidence type="ECO:0000256" key="7">
    <source>
        <dbReference type="PIRSR" id="PIRSR001480-1"/>
    </source>
</evidence>
<evidence type="ECO:0000256" key="3">
    <source>
        <dbReference type="ARBA" id="ARBA00011956"/>
    </source>
</evidence>
<reference evidence="11 13" key="2">
    <citation type="submission" date="2020-08" db="EMBL/GenBank/DDBJ databases">
        <title>Sequencing the genomes of 1000 actinobacteria strains.</title>
        <authorList>
            <person name="Klenk H.-P."/>
        </authorList>
    </citation>
    <scope>NUCLEOTIDE SEQUENCE [LARGE SCALE GENOMIC DNA]</scope>
    <source>
        <strain evidence="11 13">DSM 9581</strain>
    </source>
</reference>
<accession>A0A511F7A0</accession>
<evidence type="ECO:0000313" key="11">
    <source>
        <dbReference type="EMBL" id="MBB5474049.1"/>
    </source>
</evidence>
<reference evidence="10 12" key="1">
    <citation type="submission" date="2019-07" db="EMBL/GenBank/DDBJ databases">
        <title>Whole genome shotgun sequence of Cellulomonas hominis NBRC 16055.</title>
        <authorList>
            <person name="Hosoyama A."/>
            <person name="Uohara A."/>
            <person name="Ohji S."/>
            <person name="Ichikawa N."/>
        </authorList>
    </citation>
    <scope>NUCLEOTIDE SEQUENCE [LARGE SCALE GENOMIC DNA]</scope>
    <source>
        <strain evidence="10 12">NBRC 16055</strain>
    </source>
</reference>
<dbReference type="GO" id="GO:0004476">
    <property type="term" value="F:mannose-6-phosphate isomerase activity"/>
    <property type="evidence" value="ECO:0007669"/>
    <property type="project" value="UniProtKB-EC"/>
</dbReference>
<dbReference type="InterPro" id="IPR016305">
    <property type="entry name" value="Mannose-6-P_Isomerase"/>
</dbReference>
<evidence type="ECO:0000313" key="10">
    <source>
        <dbReference type="EMBL" id="GEL45156.1"/>
    </source>
</evidence>
<feature type="binding site" evidence="8">
    <location>
        <position position="98"/>
    </location>
    <ligand>
        <name>Zn(2+)</name>
        <dbReference type="ChEBI" id="CHEBI:29105"/>
    </ligand>
</feature>
<dbReference type="InterPro" id="IPR001250">
    <property type="entry name" value="Man6P_Isoase-1"/>
</dbReference>
<dbReference type="OrthoDB" id="9792649at2"/>
<evidence type="ECO:0000256" key="2">
    <source>
        <dbReference type="ARBA" id="ARBA00010772"/>
    </source>
</evidence>
<dbReference type="GO" id="GO:0008270">
    <property type="term" value="F:zinc ion binding"/>
    <property type="evidence" value="ECO:0007669"/>
    <property type="project" value="InterPro"/>
</dbReference>
<dbReference type="InterPro" id="IPR014710">
    <property type="entry name" value="RmlC-like_jellyroll"/>
</dbReference>
<comment type="similarity">
    <text evidence="2">Belongs to the mannose-6-phosphate isomerase type 1 family.</text>
</comment>
<sequence>MLRLTNPVRHYDWGSAHALPELLGTTPDGRRYAEIWVGAHPAAPSVATQDGAPLPLDALVAQRPHDVLGPDVRARFGDRLPYLVKLLAADRPLSLQVHPDRERAARRHAEEVAAGVPAAERRYPDPWHKPELLVALRPTVALAGLRSPEEAAALLAGLGARAALDGVLDALLGPEPAGARLRAALGRVLALPAEAVAAVACALGPAPDAAVDPARDADPRRVAARLAASFPDDPGVVASFLLHPVVLRPGDGFAVGAGRLHCYVAGVGLEVMASSDNVLRAGLTPKVVDAPELLAVLDPEPRAAPVLRPAPVAAGAGLVTRTYGTTADEFALTVADVDAGAPATLSAAGCGPRTVVGLAGVVQVATRAGRCGLGAGESVLVPAADGPVALAGRGTCALVGVPAGAGAP</sequence>
<keyword evidence="12" id="KW-1185">Reference proteome</keyword>
<dbReference type="GO" id="GO:0005829">
    <property type="term" value="C:cytosol"/>
    <property type="evidence" value="ECO:0007669"/>
    <property type="project" value="TreeGrafter"/>
</dbReference>
<feature type="active site" evidence="7">
    <location>
        <position position="280"/>
    </location>
</feature>
<keyword evidence="5 8" id="KW-0862">Zinc</keyword>
<proteinExistence type="inferred from homology"/>
<evidence type="ECO:0000313" key="13">
    <source>
        <dbReference type="Proteomes" id="UP000564629"/>
    </source>
</evidence>
<gene>
    <name evidence="10" type="ORF">CHO01_02720</name>
    <name evidence="11" type="ORF">HNR08_002785</name>
</gene>
<dbReference type="GO" id="GO:0009298">
    <property type="term" value="P:GDP-mannose biosynthetic process"/>
    <property type="evidence" value="ECO:0007669"/>
    <property type="project" value="InterPro"/>
</dbReference>
<evidence type="ECO:0000256" key="8">
    <source>
        <dbReference type="PIRSR" id="PIRSR001480-2"/>
    </source>
</evidence>
<dbReference type="Gene3D" id="2.60.120.10">
    <property type="entry name" value="Jelly Rolls"/>
    <property type="match status" value="2"/>
</dbReference>
<dbReference type="InterPro" id="IPR046457">
    <property type="entry name" value="PMI_typeI_cat"/>
</dbReference>
<dbReference type="EC" id="5.3.1.8" evidence="3"/>
<dbReference type="PIRSF" id="PIRSF001480">
    <property type="entry name" value="Mannose-6-phosphate_isomerase"/>
    <property type="match status" value="1"/>
</dbReference>
<dbReference type="RefSeq" id="WP_146832362.1">
    <property type="nucleotide sequence ID" value="NZ_BJVQ01000002.1"/>
</dbReference>
<evidence type="ECO:0000256" key="5">
    <source>
        <dbReference type="ARBA" id="ARBA00022833"/>
    </source>
</evidence>
<dbReference type="Pfam" id="PF20511">
    <property type="entry name" value="PMI_typeI_cat"/>
    <property type="match status" value="1"/>
</dbReference>
<comment type="catalytic activity">
    <reaction evidence="1">
        <text>D-mannose 6-phosphate = D-fructose 6-phosphate</text>
        <dbReference type="Rhea" id="RHEA:12356"/>
        <dbReference type="ChEBI" id="CHEBI:58735"/>
        <dbReference type="ChEBI" id="CHEBI:61527"/>
        <dbReference type="EC" id="5.3.1.8"/>
    </reaction>
</comment>
<keyword evidence="4 8" id="KW-0479">Metal-binding</keyword>